<dbReference type="Pfam" id="PF01751">
    <property type="entry name" value="Toprim"/>
    <property type="match status" value="1"/>
</dbReference>
<dbReference type="Gene3D" id="3.40.50.140">
    <property type="match status" value="1"/>
</dbReference>
<dbReference type="InterPro" id="IPR034144">
    <property type="entry name" value="TOPRIM_TopoIII"/>
</dbReference>
<evidence type="ECO:0000256" key="6">
    <source>
        <dbReference type="ARBA" id="ARBA00022771"/>
    </source>
</evidence>
<dbReference type="NCBIfam" id="NF005829">
    <property type="entry name" value="PRK07726.1"/>
    <property type="match status" value="1"/>
</dbReference>
<keyword evidence="11 19" id="KW-0413">Isomerase</keyword>
<organism evidence="19 20">
    <name type="scientific">Variovorax paradoxus</name>
    <dbReference type="NCBI Taxonomy" id="34073"/>
    <lineage>
        <taxon>Bacteria</taxon>
        <taxon>Pseudomonadati</taxon>
        <taxon>Pseudomonadota</taxon>
        <taxon>Betaproteobacteria</taxon>
        <taxon>Burkholderiales</taxon>
        <taxon>Comamonadaceae</taxon>
        <taxon>Variovorax</taxon>
    </lineage>
</organism>
<dbReference type="PROSITE" id="PS00396">
    <property type="entry name" value="TOPO_IA_1"/>
    <property type="match status" value="1"/>
</dbReference>
<dbReference type="InterPro" id="IPR013825">
    <property type="entry name" value="Topo_IA_cen_sub2"/>
</dbReference>
<feature type="domain" description="Toprim" evidence="17">
    <location>
        <begin position="20"/>
        <end position="151"/>
    </location>
</feature>
<dbReference type="SUPFAM" id="SSF57783">
    <property type="entry name" value="Zinc beta-ribbon"/>
    <property type="match status" value="1"/>
</dbReference>
<dbReference type="SMART" id="SM00493">
    <property type="entry name" value="TOPRIM"/>
    <property type="match status" value="1"/>
</dbReference>
<keyword evidence="4" id="KW-0479">Metal-binding</keyword>
<dbReference type="InterPro" id="IPR023406">
    <property type="entry name" value="Topo_IA_AS"/>
</dbReference>
<evidence type="ECO:0000256" key="2">
    <source>
        <dbReference type="ARBA" id="ARBA00009446"/>
    </source>
</evidence>
<dbReference type="InterPro" id="IPR006171">
    <property type="entry name" value="TOPRIM_dom"/>
</dbReference>
<feature type="region of interest" description="Disordered" evidence="16">
    <location>
        <begin position="665"/>
        <end position="689"/>
    </location>
</feature>
<comment type="caution">
    <text evidence="19">The sequence shown here is derived from an EMBL/GenBank/DDBJ whole genome shotgun (WGS) entry which is preliminary data.</text>
</comment>
<dbReference type="InterPro" id="IPR013498">
    <property type="entry name" value="Topo_IA_Znf"/>
</dbReference>
<dbReference type="EMBL" id="JZWI01000003">
    <property type="protein sequence ID" value="KLN58411.1"/>
    <property type="molecule type" value="Genomic_DNA"/>
</dbReference>
<dbReference type="GO" id="GO:0003917">
    <property type="term" value="F:DNA topoisomerase type I (single strand cut, ATP-independent) activity"/>
    <property type="evidence" value="ECO:0007669"/>
    <property type="project" value="UniProtKB-EC"/>
</dbReference>
<dbReference type="FunFam" id="1.10.290.10:FF:000004">
    <property type="entry name" value="DNA topoisomerase 3"/>
    <property type="match status" value="1"/>
</dbReference>
<dbReference type="InterPro" id="IPR023405">
    <property type="entry name" value="Topo_IA_core_domain"/>
</dbReference>
<dbReference type="PANTHER" id="PTHR11390">
    <property type="entry name" value="PROKARYOTIC DNA TOPOISOMERASE"/>
    <property type="match status" value="1"/>
</dbReference>
<dbReference type="GO" id="GO:0008270">
    <property type="term" value="F:zinc ion binding"/>
    <property type="evidence" value="ECO:0007669"/>
    <property type="project" value="UniProtKB-KW"/>
</dbReference>
<dbReference type="AlphaFoldDB" id="A0A0H2M8G5"/>
<dbReference type="SUPFAM" id="SSF56712">
    <property type="entry name" value="Prokaryotic type I DNA topoisomerase"/>
    <property type="match status" value="1"/>
</dbReference>
<keyword evidence="6" id="KW-0863">Zinc-finger</keyword>
<dbReference type="InterPro" id="IPR000380">
    <property type="entry name" value="Topo_IA"/>
</dbReference>
<comment type="catalytic activity">
    <reaction evidence="1">
        <text>ATP-independent breakage of single-stranded DNA, followed by passage and rejoining.</text>
        <dbReference type="EC" id="5.6.2.1"/>
    </reaction>
</comment>
<feature type="compositionally biased region" description="Basic residues" evidence="16">
    <location>
        <begin position="677"/>
        <end position="689"/>
    </location>
</feature>
<evidence type="ECO:0000256" key="12">
    <source>
        <dbReference type="ARBA" id="ARBA00030003"/>
    </source>
</evidence>
<dbReference type="Gene3D" id="1.10.460.10">
    <property type="entry name" value="Topoisomerase I, domain 2"/>
    <property type="match status" value="1"/>
</dbReference>
<evidence type="ECO:0000256" key="14">
    <source>
        <dbReference type="ARBA" id="ARBA00032235"/>
    </source>
</evidence>
<dbReference type="InterPro" id="IPR003601">
    <property type="entry name" value="Topo_IA_2"/>
</dbReference>
<dbReference type="GO" id="GO:0003677">
    <property type="term" value="F:DNA binding"/>
    <property type="evidence" value="ECO:0007669"/>
    <property type="project" value="UniProtKB-KW"/>
</dbReference>
<evidence type="ECO:0000256" key="8">
    <source>
        <dbReference type="ARBA" id="ARBA00022842"/>
    </source>
</evidence>
<evidence type="ECO:0000313" key="19">
    <source>
        <dbReference type="EMBL" id="KLN58411.1"/>
    </source>
</evidence>
<dbReference type="Gene3D" id="1.10.290.10">
    <property type="entry name" value="Topoisomerase I, domain 4"/>
    <property type="match status" value="1"/>
</dbReference>
<dbReference type="GO" id="GO:0006265">
    <property type="term" value="P:DNA topological change"/>
    <property type="evidence" value="ECO:0007669"/>
    <property type="project" value="InterPro"/>
</dbReference>
<dbReference type="Pfam" id="PF01131">
    <property type="entry name" value="Topoisom_bac"/>
    <property type="match status" value="1"/>
</dbReference>
<dbReference type="SMART" id="SM00437">
    <property type="entry name" value="TOP1Ac"/>
    <property type="match status" value="1"/>
</dbReference>
<proteinExistence type="inferred from homology"/>
<dbReference type="CDD" id="cd03362">
    <property type="entry name" value="TOPRIM_TopoIA_TopoIII"/>
    <property type="match status" value="1"/>
</dbReference>
<evidence type="ECO:0000256" key="4">
    <source>
        <dbReference type="ARBA" id="ARBA00022723"/>
    </source>
</evidence>
<dbReference type="Gene3D" id="2.70.20.10">
    <property type="entry name" value="Topoisomerase I, domain 3"/>
    <property type="match status" value="1"/>
</dbReference>
<dbReference type="GO" id="GO:0006310">
    <property type="term" value="P:DNA recombination"/>
    <property type="evidence" value="ECO:0007669"/>
    <property type="project" value="TreeGrafter"/>
</dbReference>
<protein>
    <recommendedName>
        <fullName evidence="3">DNA topoisomerase</fullName>
        <ecNumber evidence="3">5.6.2.1</ecNumber>
    </recommendedName>
    <alternativeName>
        <fullName evidence="15">Omega-protein</fullName>
    </alternativeName>
    <alternativeName>
        <fullName evidence="14">Relaxing enzyme</fullName>
    </alternativeName>
    <alternativeName>
        <fullName evidence="12">Swivelase</fullName>
    </alternativeName>
    <alternativeName>
        <fullName evidence="13">Untwisting enzyme</fullName>
    </alternativeName>
</protein>
<feature type="domain" description="Topo IA-type catalytic" evidence="18">
    <location>
        <begin position="168"/>
        <end position="619"/>
    </location>
</feature>
<dbReference type="InterPro" id="IPR013497">
    <property type="entry name" value="Topo_IA_cen"/>
</dbReference>
<evidence type="ECO:0000313" key="20">
    <source>
        <dbReference type="Proteomes" id="UP000035170"/>
    </source>
</evidence>
<keyword evidence="9" id="KW-0799">Topoisomerase</keyword>
<reference evidence="19 20" key="1">
    <citation type="submission" date="2015-03" db="EMBL/GenBank/DDBJ databases">
        <title>Genome sequence of Variovorax paradoxus TBEA6.</title>
        <authorList>
            <person name="Poehlein A."/>
            <person name="Schuldes J."/>
            <person name="Wuebbeler J.H."/>
            <person name="Hiessl S."/>
            <person name="Steinbuechel A."/>
            <person name="Daniel R."/>
        </authorList>
    </citation>
    <scope>NUCLEOTIDE SEQUENCE [LARGE SCALE GENOMIC DNA]</scope>
    <source>
        <strain evidence="19 20">TBEA6</strain>
    </source>
</reference>
<dbReference type="InterPro" id="IPR003602">
    <property type="entry name" value="Topo_IA_DNA-bd_dom"/>
</dbReference>
<name>A0A0H2M8G5_VARPD</name>
<evidence type="ECO:0000256" key="11">
    <source>
        <dbReference type="ARBA" id="ARBA00023235"/>
    </source>
</evidence>
<evidence type="ECO:0000256" key="9">
    <source>
        <dbReference type="ARBA" id="ARBA00023029"/>
    </source>
</evidence>
<keyword evidence="10" id="KW-0238">DNA-binding</keyword>
<dbReference type="InterPro" id="IPR005738">
    <property type="entry name" value="TopoIII"/>
</dbReference>
<evidence type="ECO:0000259" key="17">
    <source>
        <dbReference type="PROSITE" id="PS50880"/>
    </source>
</evidence>
<dbReference type="Pfam" id="PF01396">
    <property type="entry name" value="Zn_ribbon_Top1"/>
    <property type="match status" value="1"/>
</dbReference>
<dbReference type="InterPro" id="IPR013824">
    <property type="entry name" value="Topo_IA_cen_sub1"/>
</dbReference>
<dbReference type="EC" id="5.6.2.1" evidence="3"/>
<dbReference type="PRINTS" id="PR00417">
    <property type="entry name" value="PRTPISMRASEI"/>
</dbReference>
<keyword evidence="7" id="KW-0862">Zinc</keyword>
<keyword evidence="20" id="KW-1185">Reference proteome</keyword>
<accession>A0A0H2M8G5</accession>
<dbReference type="CDD" id="cd00186">
    <property type="entry name" value="TOP1Ac"/>
    <property type="match status" value="1"/>
</dbReference>
<evidence type="ECO:0000256" key="3">
    <source>
        <dbReference type="ARBA" id="ARBA00012891"/>
    </source>
</evidence>
<dbReference type="GO" id="GO:0006281">
    <property type="term" value="P:DNA repair"/>
    <property type="evidence" value="ECO:0007669"/>
    <property type="project" value="TreeGrafter"/>
</dbReference>
<comment type="similarity">
    <text evidence="2">Belongs to the type IA topoisomerase family.</text>
</comment>
<dbReference type="SMART" id="SM00436">
    <property type="entry name" value="TOP1Bc"/>
    <property type="match status" value="1"/>
</dbReference>
<dbReference type="GO" id="GO:0043597">
    <property type="term" value="C:cytoplasmic replication fork"/>
    <property type="evidence" value="ECO:0007669"/>
    <property type="project" value="TreeGrafter"/>
</dbReference>
<dbReference type="PANTHER" id="PTHR11390:SF21">
    <property type="entry name" value="DNA TOPOISOMERASE 3-ALPHA"/>
    <property type="match status" value="1"/>
</dbReference>
<dbReference type="PROSITE" id="PS52039">
    <property type="entry name" value="TOPO_IA_2"/>
    <property type="match status" value="1"/>
</dbReference>
<keyword evidence="8" id="KW-0460">Magnesium</keyword>
<dbReference type="InterPro" id="IPR013826">
    <property type="entry name" value="Topo_IA_cen_sub3"/>
</dbReference>
<sequence>MPDILLRNLMSNEKWMDEHMRLFLCEKPSQGKDIGRILGATQRGEGCLSGSGVTVTWCIGHLVEAAAPEVYDAALKRWSLKQLPIIPQQWRVDVKPKTATQFKVVKALLAKATHLVIATDADREGELIAREIIDLCGYRGPIERLWLSALNDASIRTALGKLRPSSDTLPMYYSALARSRADWLVGMNLSRLFTMLGRQAGYDGVLSVGRVQTPTLKLVVDRDREIAAFKSVPFWAIDVSLSAGGQAFSAQWVPPDGCADDAGRCLRQLVAQQAAQQIRAAGSAQVVSVETERVREGPPLLFDLGTLQEVCSKQLGLDVQETLEIAQALYETHKATTYPRSDSGYLPESMFAEVPTVLDSLLKTDPSLRTIMGQLDRSQRSRAWNDGKVTAHHSIIPTLEPANLSAMSEKELAVYRLIRAHYLAQFLPHHEFDRTVAELSCGQQKLAAPGKQVVAQGWRLVLAEPQADEDGEAAARSQVLPPLREGMACQVAEAEIKALKTMPPKPYTQGELVKSMKGVAKLVTDSRLKQKLKDTVGIGTEATRANIISGLIARGYLVKKGRSIRASDAAFTLIDAVPAAIADPGTTAVWEQALDMIEAGQLTLDTFIGKQAAWISQLIAQYGSTSLSINVPQGPACPQCGAPTRQRTGKTGPFWSCSRYPDCKGTLPVDSGTSKRGASRPRSSGRKGS</sequence>
<evidence type="ECO:0000256" key="15">
    <source>
        <dbReference type="ARBA" id="ARBA00032877"/>
    </source>
</evidence>
<dbReference type="PROSITE" id="PS50880">
    <property type="entry name" value="TOPRIM"/>
    <property type="match status" value="1"/>
</dbReference>
<evidence type="ECO:0000259" key="18">
    <source>
        <dbReference type="PROSITE" id="PS52039"/>
    </source>
</evidence>
<evidence type="ECO:0000256" key="16">
    <source>
        <dbReference type="SAM" id="MobiDB-lite"/>
    </source>
</evidence>
<evidence type="ECO:0000256" key="5">
    <source>
        <dbReference type="ARBA" id="ARBA00022737"/>
    </source>
</evidence>
<evidence type="ECO:0000256" key="1">
    <source>
        <dbReference type="ARBA" id="ARBA00000213"/>
    </source>
</evidence>
<dbReference type="Proteomes" id="UP000035170">
    <property type="component" value="Unassembled WGS sequence"/>
</dbReference>
<evidence type="ECO:0000256" key="10">
    <source>
        <dbReference type="ARBA" id="ARBA00023125"/>
    </source>
</evidence>
<dbReference type="PATRIC" id="fig|34073.19.peg.528"/>
<evidence type="ECO:0000256" key="7">
    <source>
        <dbReference type="ARBA" id="ARBA00022833"/>
    </source>
</evidence>
<dbReference type="NCBIfam" id="TIGR01056">
    <property type="entry name" value="topB"/>
    <property type="match status" value="1"/>
</dbReference>
<gene>
    <name evidence="19" type="primary">topB1</name>
    <name evidence="19" type="ORF">VPARA_05260</name>
</gene>
<dbReference type="Gene3D" id="3.30.65.10">
    <property type="entry name" value="Bacterial Topoisomerase I, domain 1"/>
    <property type="match status" value="1"/>
</dbReference>
<keyword evidence="5" id="KW-0677">Repeat</keyword>
<evidence type="ECO:0000256" key="13">
    <source>
        <dbReference type="ARBA" id="ARBA00031985"/>
    </source>
</evidence>